<dbReference type="Gene3D" id="3.40.640.10">
    <property type="entry name" value="Type I PLP-dependent aspartate aminotransferase-like (Major domain)"/>
    <property type="match status" value="1"/>
</dbReference>
<dbReference type="InterPro" id="IPR015424">
    <property type="entry name" value="PyrdxlP-dep_Trfase"/>
</dbReference>
<dbReference type="PANTHER" id="PTHR48097:SF5">
    <property type="entry name" value="LOW SPECIFICITY L-THREONINE ALDOLASE"/>
    <property type="match status" value="1"/>
</dbReference>
<comment type="caution">
    <text evidence="5">The sequence shown here is derived from an EMBL/GenBank/DDBJ whole genome shotgun (WGS) entry which is preliminary data.</text>
</comment>
<dbReference type="SUPFAM" id="SSF53383">
    <property type="entry name" value="PLP-dependent transferases"/>
    <property type="match status" value="1"/>
</dbReference>
<feature type="domain" description="Aromatic amino acid beta-eliminating lyase/threonine aldolase" evidence="4">
    <location>
        <begin position="30"/>
        <end position="240"/>
    </location>
</feature>
<evidence type="ECO:0000256" key="3">
    <source>
        <dbReference type="ARBA" id="ARBA00022898"/>
    </source>
</evidence>
<name>A0A2A8H4D8_9BACI</name>
<proteinExistence type="inferred from homology"/>
<reference evidence="5 6" key="1">
    <citation type="submission" date="2017-09" db="EMBL/GenBank/DDBJ databases">
        <title>Large-scale bioinformatics analysis of Bacillus genomes uncovers conserved roles of natural products in bacterial physiology.</title>
        <authorList>
            <consortium name="Agbiome Team Llc"/>
            <person name="Bleich R.M."/>
            <person name="Grubbs K.J."/>
            <person name="Santa Maria K.C."/>
            <person name="Allen S.E."/>
            <person name="Farag S."/>
            <person name="Shank E.A."/>
            <person name="Bowers A."/>
        </authorList>
    </citation>
    <scope>NUCLEOTIDE SEQUENCE [LARGE SCALE GENOMIC DNA]</scope>
    <source>
        <strain evidence="5 6">AFS021349</strain>
    </source>
</reference>
<dbReference type="RefSeq" id="WP_098228237.1">
    <property type="nucleotide sequence ID" value="NZ_NUBY01000318.1"/>
</dbReference>
<dbReference type="InterPro" id="IPR015421">
    <property type="entry name" value="PyrdxlP-dep_Trfase_major"/>
</dbReference>
<dbReference type="Pfam" id="PF01212">
    <property type="entry name" value="Beta_elim_lyase"/>
    <property type="match status" value="1"/>
</dbReference>
<accession>A0A2A8H4D8</accession>
<gene>
    <name evidence="5" type="ORF">CN585_29825</name>
</gene>
<protein>
    <submittedName>
        <fullName evidence="5">Low specificity L-threonine aldolase</fullName>
    </submittedName>
</protein>
<sequence>MIRFDNDYAEGAHGRILKQLVETNEEQTPGYGMDEHCAKARVYIKEACDKKNADVHFLVGGTQTNTTIIASILRPHQGVISAITGHIAVHETGAIEATGHKVLTLPSDDGKIRAEQVKELYDAHWHDATHEHMVQPGLVYISNPTENGTTYSRSELEELSKACRECGLPLFMDGARLGYGLVSKDNDLSLADIASLCDVFYIGGTKIGALFGEAVVIINDAIKNDFRYIIKQKGGLLAKGRLLGIQFETLFEDGLYYDISRHAVEMAMMIREAFVEKGFSLRYDSKTNQQFPILHKDVITKLSQKYSFAIWEKVDETHSVVRFCTSWATKKENIEMLIEDIKKLEIQFVNEYIDLNQ</sequence>
<dbReference type="Proteomes" id="UP000220841">
    <property type="component" value="Unassembled WGS sequence"/>
</dbReference>
<dbReference type="InterPro" id="IPR001597">
    <property type="entry name" value="ArAA_b-elim_lyase/Thr_aldolase"/>
</dbReference>
<comment type="similarity">
    <text evidence="2">Belongs to the threonine aldolase family.</text>
</comment>
<dbReference type="InterPro" id="IPR015422">
    <property type="entry name" value="PyrdxlP-dep_Trfase_small"/>
</dbReference>
<dbReference type="PANTHER" id="PTHR48097">
    <property type="entry name" value="L-THREONINE ALDOLASE-RELATED"/>
    <property type="match status" value="1"/>
</dbReference>
<organism evidence="5 6">
    <name type="scientific">Bacillus toyonensis</name>
    <dbReference type="NCBI Taxonomy" id="155322"/>
    <lineage>
        <taxon>Bacteria</taxon>
        <taxon>Bacillati</taxon>
        <taxon>Bacillota</taxon>
        <taxon>Bacilli</taxon>
        <taxon>Bacillales</taxon>
        <taxon>Bacillaceae</taxon>
        <taxon>Bacillus</taxon>
        <taxon>Bacillus cereus group</taxon>
    </lineage>
</organism>
<dbReference type="GO" id="GO:0006520">
    <property type="term" value="P:amino acid metabolic process"/>
    <property type="evidence" value="ECO:0007669"/>
    <property type="project" value="InterPro"/>
</dbReference>
<dbReference type="Gene3D" id="3.90.1150.10">
    <property type="entry name" value="Aspartate Aminotransferase, domain 1"/>
    <property type="match status" value="1"/>
</dbReference>
<dbReference type="GO" id="GO:0016829">
    <property type="term" value="F:lyase activity"/>
    <property type="evidence" value="ECO:0007669"/>
    <property type="project" value="InterPro"/>
</dbReference>
<evidence type="ECO:0000313" key="5">
    <source>
        <dbReference type="EMBL" id="PEP87376.1"/>
    </source>
</evidence>
<evidence type="ECO:0000256" key="2">
    <source>
        <dbReference type="ARBA" id="ARBA00006966"/>
    </source>
</evidence>
<dbReference type="AlphaFoldDB" id="A0A2A8H4D8"/>
<evidence type="ECO:0000256" key="1">
    <source>
        <dbReference type="ARBA" id="ARBA00001933"/>
    </source>
</evidence>
<evidence type="ECO:0000259" key="4">
    <source>
        <dbReference type="Pfam" id="PF01212"/>
    </source>
</evidence>
<comment type="cofactor">
    <cofactor evidence="1">
        <name>pyridoxal 5'-phosphate</name>
        <dbReference type="ChEBI" id="CHEBI:597326"/>
    </cofactor>
</comment>
<keyword evidence="3" id="KW-0663">Pyridoxal phosphate</keyword>
<evidence type="ECO:0000313" key="6">
    <source>
        <dbReference type="Proteomes" id="UP000220841"/>
    </source>
</evidence>
<dbReference type="EMBL" id="NUBY01000318">
    <property type="protein sequence ID" value="PEP87376.1"/>
    <property type="molecule type" value="Genomic_DNA"/>
</dbReference>